<accession>A0A2S9EUI5</accession>
<organism evidence="1 2">
    <name type="scientific">Pseudomonas poae</name>
    <dbReference type="NCBI Taxonomy" id="200451"/>
    <lineage>
        <taxon>Bacteria</taxon>
        <taxon>Pseudomonadati</taxon>
        <taxon>Pseudomonadota</taxon>
        <taxon>Gammaproteobacteria</taxon>
        <taxon>Pseudomonadales</taxon>
        <taxon>Pseudomonadaceae</taxon>
        <taxon>Pseudomonas</taxon>
    </lineage>
</organism>
<keyword evidence="2" id="KW-1185">Reference proteome</keyword>
<dbReference type="EMBL" id="PCQL01000008">
    <property type="protein sequence ID" value="PRC19646.1"/>
    <property type="molecule type" value="Genomic_DNA"/>
</dbReference>
<comment type="caution">
    <text evidence="1">The sequence shown here is derived from an EMBL/GenBank/DDBJ whole genome shotgun (WGS) entry which is preliminary data.</text>
</comment>
<protein>
    <submittedName>
        <fullName evidence="1">Uncharacterized protein</fullName>
    </submittedName>
</protein>
<dbReference type="Proteomes" id="UP000238045">
    <property type="component" value="Unassembled WGS sequence"/>
</dbReference>
<dbReference type="AlphaFoldDB" id="A0A2S9EUI5"/>
<name>A0A2S9EUI5_9PSED</name>
<reference evidence="1 2" key="1">
    <citation type="submission" date="2017-09" db="EMBL/GenBank/DDBJ databases">
        <title>Genomic, metabolic, and phenotypic characteristics of bacterial isolates from the natural microbiome of the model nematode Caenorhabditis elegans.</title>
        <authorList>
            <person name="Zimmermann J."/>
            <person name="Obeng N."/>
            <person name="Yang W."/>
            <person name="Obeng O."/>
            <person name="Kissoyan K."/>
            <person name="Pees B."/>
            <person name="Dirksen P."/>
            <person name="Hoppner M."/>
            <person name="Franke A."/>
            <person name="Rosenstiel P."/>
            <person name="Leippe M."/>
            <person name="Dierking K."/>
            <person name="Kaleta C."/>
            <person name="Schulenburg H."/>
        </authorList>
    </citation>
    <scope>NUCLEOTIDE SEQUENCE [LARGE SCALE GENOMIC DNA]</scope>
    <source>
        <strain evidence="1 2">MYb117</strain>
    </source>
</reference>
<gene>
    <name evidence="1" type="ORF">CQZ99_09875</name>
</gene>
<proteinExistence type="predicted"/>
<evidence type="ECO:0000313" key="1">
    <source>
        <dbReference type="EMBL" id="PRC19646.1"/>
    </source>
</evidence>
<sequence>MINGANNWFVDFVKSDQLALDKLATRLVIHVGDSTVGNVTIGGDVKKLPNGVEDILLQFFKNGYESDELERYLVSTGFPEKSAKTRVSDVVKAATSRVADVTIMHSHLAAKSMRENKSDQ</sequence>
<evidence type="ECO:0000313" key="2">
    <source>
        <dbReference type="Proteomes" id="UP000238045"/>
    </source>
</evidence>